<feature type="transmembrane region" description="Helical" evidence="1">
    <location>
        <begin position="21"/>
        <end position="40"/>
    </location>
</feature>
<dbReference type="AlphaFoldDB" id="A0A2S0I463"/>
<reference evidence="2 3" key="1">
    <citation type="submission" date="2017-09" db="EMBL/GenBank/DDBJ databases">
        <title>Genomic, metabolic, and phenotypic characteristics of bacterial isolates from the natural microbiome of the model nematode Caenorhabditis elegans.</title>
        <authorList>
            <person name="Zimmermann J."/>
            <person name="Obeng N."/>
            <person name="Yang W."/>
            <person name="Obeng O."/>
            <person name="Kissoyan K."/>
            <person name="Pees B."/>
            <person name="Dirksen P."/>
            <person name="Hoppner M."/>
            <person name="Franke A."/>
            <person name="Rosenstiel P."/>
            <person name="Leippe M."/>
            <person name="Dierking K."/>
            <person name="Kaleta C."/>
            <person name="Schulenburg H."/>
        </authorList>
    </citation>
    <scope>NUCLEOTIDE SEQUENCE [LARGE SCALE GENOMIC DNA]</scope>
    <source>
        <strain evidence="2 3">MYb73</strain>
    </source>
</reference>
<accession>A0A2S0I463</accession>
<evidence type="ECO:0000313" key="3">
    <source>
        <dbReference type="Proteomes" id="UP000239477"/>
    </source>
</evidence>
<organism evidence="2 3">
    <name type="scientific">Achromobacter spanius</name>
    <dbReference type="NCBI Taxonomy" id="217203"/>
    <lineage>
        <taxon>Bacteria</taxon>
        <taxon>Pseudomonadati</taxon>
        <taxon>Pseudomonadota</taxon>
        <taxon>Betaproteobacteria</taxon>
        <taxon>Burkholderiales</taxon>
        <taxon>Alcaligenaceae</taxon>
        <taxon>Achromobacter</taxon>
    </lineage>
</organism>
<proteinExistence type="predicted"/>
<sequence length="164" mass="17636">MEGLAGGRWSFRVPVSQPRGAVALFGLALAAAAASVLTAASWHGHAWMAAALLALLFLVAGLLHSARNTPSPVTALRTATGAGPWQLRRPQGWQDALLLDQQRGPAWLTLILQPLPTGSTAFTTSKITLTVWKHTLRPESWRRLRLVAGTARQARPARLLREAA</sequence>
<feature type="transmembrane region" description="Helical" evidence="1">
    <location>
        <begin position="46"/>
        <end position="63"/>
    </location>
</feature>
<dbReference type="EMBL" id="CP023270">
    <property type="protein sequence ID" value="AVJ26798.1"/>
    <property type="molecule type" value="Genomic_DNA"/>
</dbReference>
<gene>
    <name evidence="2" type="ORF">CLM73_06510</name>
</gene>
<keyword evidence="1" id="KW-0812">Transmembrane</keyword>
<keyword evidence="1" id="KW-1133">Transmembrane helix</keyword>
<keyword evidence="1" id="KW-0472">Membrane</keyword>
<keyword evidence="3" id="KW-1185">Reference proteome</keyword>
<evidence type="ECO:0000256" key="1">
    <source>
        <dbReference type="SAM" id="Phobius"/>
    </source>
</evidence>
<evidence type="ECO:0000313" key="2">
    <source>
        <dbReference type="EMBL" id="AVJ26798.1"/>
    </source>
</evidence>
<name>A0A2S0I463_9BURK</name>
<dbReference type="Proteomes" id="UP000239477">
    <property type="component" value="Chromosome"/>
</dbReference>
<protein>
    <submittedName>
        <fullName evidence="2">Uncharacterized protein</fullName>
    </submittedName>
</protein>